<organism evidence="2 3">
    <name type="scientific">[Clostridium] cellulosi</name>
    <dbReference type="NCBI Taxonomy" id="29343"/>
    <lineage>
        <taxon>Bacteria</taxon>
        <taxon>Bacillati</taxon>
        <taxon>Bacillota</taxon>
        <taxon>Clostridia</taxon>
        <taxon>Eubacteriales</taxon>
        <taxon>Oscillospiraceae</taxon>
        <taxon>Oscillospiraceae incertae sedis</taxon>
    </lineage>
</organism>
<evidence type="ECO:0000313" key="2">
    <source>
        <dbReference type="EMBL" id="CDZ24964.1"/>
    </source>
</evidence>
<dbReference type="PANTHER" id="PTHR12110">
    <property type="entry name" value="HYDROXYPYRUVATE ISOMERASE"/>
    <property type="match status" value="1"/>
</dbReference>
<dbReference type="EMBL" id="LM995447">
    <property type="protein sequence ID" value="CDZ24964.1"/>
    <property type="molecule type" value="Genomic_DNA"/>
</dbReference>
<accession>A0A078KV25</accession>
<dbReference type="InterPro" id="IPR050312">
    <property type="entry name" value="IolE/XylAMocC-like"/>
</dbReference>
<dbReference type="AlphaFoldDB" id="A0A078KV25"/>
<dbReference type="Pfam" id="PF01261">
    <property type="entry name" value="AP_endonuc_2"/>
    <property type="match status" value="1"/>
</dbReference>
<evidence type="ECO:0000259" key="1">
    <source>
        <dbReference type="Pfam" id="PF01261"/>
    </source>
</evidence>
<reference evidence="3" key="1">
    <citation type="submission" date="2014-07" db="EMBL/GenBank/DDBJ databases">
        <authorList>
            <person name="Wibberg D."/>
        </authorList>
    </citation>
    <scope>NUCLEOTIDE SEQUENCE [LARGE SCALE GENOMIC DNA]</scope>
    <source>
        <strain evidence="3">DG5</strain>
    </source>
</reference>
<dbReference type="PATRIC" id="fig|29343.3.peg.1961"/>
<dbReference type="KEGG" id="ccel:CCDG5_1866"/>
<gene>
    <name evidence="2" type="ORF">CCDG5_1866</name>
</gene>
<keyword evidence="3" id="KW-1185">Reference proteome</keyword>
<name>A0A078KV25_9FIRM</name>
<dbReference type="InterPro" id="IPR036237">
    <property type="entry name" value="Xyl_isomerase-like_sf"/>
</dbReference>
<dbReference type="HOGENOM" id="CLU_059523_0_1_9"/>
<evidence type="ECO:0000313" key="3">
    <source>
        <dbReference type="Proteomes" id="UP000032431"/>
    </source>
</evidence>
<dbReference type="STRING" id="29343.CCDG5_1866"/>
<dbReference type="OrthoDB" id="9798407at2"/>
<dbReference type="Proteomes" id="UP000032431">
    <property type="component" value="Chromosome I"/>
</dbReference>
<proteinExistence type="predicted"/>
<protein>
    <recommendedName>
        <fullName evidence="1">Xylose isomerase-like TIM barrel domain-containing protein</fullName>
    </recommendedName>
</protein>
<feature type="domain" description="Xylose isomerase-like TIM barrel" evidence="1">
    <location>
        <begin position="29"/>
        <end position="269"/>
    </location>
</feature>
<dbReference type="Gene3D" id="3.20.20.150">
    <property type="entry name" value="Divalent-metal-dependent TIM barrel enzymes"/>
    <property type="match status" value="1"/>
</dbReference>
<dbReference type="SUPFAM" id="SSF51658">
    <property type="entry name" value="Xylose isomerase-like"/>
    <property type="match status" value="1"/>
</dbReference>
<dbReference type="InterPro" id="IPR013022">
    <property type="entry name" value="Xyl_isomerase-like_TIM-brl"/>
</dbReference>
<sequence>MNAIKFGCQTYPWKMSANRFRGQMPHIIKQIANAGYQGLEAEIDMLGEYFYKPAQLKELLFENNITLCSLVLHQPWEHEQETEEEHRFSLLAIDFLKHFPFAKLVVSHHAGDVERGTGKELLQKRRNLISCMNSVCNIAAEEGIVTCYHPNSSKNSLFRTAEDYEVLFDMLEGTDIGYAPDIGHIVNGGMDPLTILKKSRQKIRHVHFKDRTAQCKWAVMGEGNIDFDQIVSYLKATDYRGWIVVEDESPRAQQNPDDAVKRDAEYILKYKG</sequence>
<dbReference type="PANTHER" id="PTHR12110:SF41">
    <property type="entry name" value="INOSOSE DEHYDRATASE"/>
    <property type="match status" value="1"/>
</dbReference>